<protein>
    <recommendedName>
        <fullName evidence="1">ERAP1-like C-terminal domain-containing protein</fullName>
    </recommendedName>
</protein>
<dbReference type="OrthoDB" id="10031169at2759"/>
<comment type="caution">
    <text evidence="2">The sequence shown here is derived from an EMBL/GenBank/DDBJ whole genome shotgun (WGS) entry which is preliminary data.</text>
</comment>
<evidence type="ECO:0000313" key="3">
    <source>
        <dbReference type="Proteomes" id="UP000821853"/>
    </source>
</evidence>
<keyword evidence="3" id="KW-1185">Reference proteome</keyword>
<feature type="domain" description="ERAP1-like C-terminal" evidence="1">
    <location>
        <begin position="9"/>
        <end position="66"/>
    </location>
</feature>
<dbReference type="EMBL" id="JABSTR010000004">
    <property type="protein sequence ID" value="KAH9369046.1"/>
    <property type="molecule type" value="Genomic_DNA"/>
</dbReference>
<dbReference type="Proteomes" id="UP000821853">
    <property type="component" value="Chromosome 2"/>
</dbReference>
<dbReference type="Pfam" id="PF11838">
    <property type="entry name" value="ERAP1_C"/>
    <property type="match status" value="1"/>
</dbReference>
<dbReference type="VEuPathDB" id="VectorBase:HLOH_053011"/>
<accession>A0A9J6FS75</accession>
<dbReference type="Gene3D" id="1.25.50.20">
    <property type="match status" value="1"/>
</dbReference>
<dbReference type="AlphaFoldDB" id="A0A9J6FS75"/>
<name>A0A9J6FS75_HAELO</name>
<sequence length="75" mass="8478">MTTAANALARILPELQLTVFCTVIEDGGEEEWQSLYTRLGRVSNNAERRSIILSLGCTKDHDRLIRFALSLRPFV</sequence>
<proteinExistence type="predicted"/>
<reference evidence="2 3" key="1">
    <citation type="journal article" date="2020" name="Cell">
        <title>Large-Scale Comparative Analyses of Tick Genomes Elucidate Their Genetic Diversity and Vector Capacities.</title>
        <authorList>
            <consortium name="Tick Genome and Microbiome Consortium (TIGMIC)"/>
            <person name="Jia N."/>
            <person name="Wang J."/>
            <person name="Shi W."/>
            <person name="Du L."/>
            <person name="Sun Y."/>
            <person name="Zhan W."/>
            <person name="Jiang J.F."/>
            <person name="Wang Q."/>
            <person name="Zhang B."/>
            <person name="Ji P."/>
            <person name="Bell-Sakyi L."/>
            <person name="Cui X.M."/>
            <person name="Yuan T.T."/>
            <person name="Jiang B.G."/>
            <person name="Yang W.F."/>
            <person name="Lam T.T."/>
            <person name="Chang Q.C."/>
            <person name="Ding S.J."/>
            <person name="Wang X.J."/>
            <person name="Zhu J.G."/>
            <person name="Ruan X.D."/>
            <person name="Zhao L."/>
            <person name="Wei J.T."/>
            <person name="Ye R.Z."/>
            <person name="Que T.C."/>
            <person name="Du C.H."/>
            <person name="Zhou Y.H."/>
            <person name="Cheng J.X."/>
            <person name="Dai P.F."/>
            <person name="Guo W.B."/>
            <person name="Han X.H."/>
            <person name="Huang E.J."/>
            <person name="Li L.F."/>
            <person name="Wei W."/>
            <person name="Gao Y.C."/>
            <person name="Liu J.Z."/>
            <person name="Shao H.Z."/>
            <person name="Wang X."/>
            <person name="Wang C.C."/>
            <person name="Yang T.C."/>
            <person name="Huo Q.B."/>
            <person name="Li W."/>
            <person name="Chen H.Y."/>
            <person name="Chen S.E."/>
            <person name="Zhou L.G."/>
            <person name="Ni X.B."/>
            <person name="Tian J.H."/>
            <person name="Sheng Y."/>
            <person name="Liu T."/>
            <person name="Pan Y.S."/>
            <person name="Xia L.Y."/>
            <person name="Li J."/>
            <person name="Zhao F."/>
            <person name="Cao W.C."/>
        </authorList>
    </citation>
    <scope>NUCLEOTIDE SEQUENCE [LARGE SCALE GENOMIC DNA]</scope>
    <source>
        <strain evidence="2">HaeL-2018</strain>
    </source>
</reference>
<dbReference type="InterPro" id="IPR024571">
    <property type="entry name" value="ERAP1-like_C_dom"/>
</dbReference>
<organism evidence="2 3">
    <name type="scientific">Haemaphysalis longicornis</name>
    <name type="common">Bush tick</name>
    <dbReference type="NCBI Taxonomy" id="44386"/>
    <lineage>
        <taxon>Eukaryota</taxon>
        <taxon>Metazoa</taxon>
        <taxon>Ecdysozoa</taxon>
        <taxon>Arthropoda</taxon>
        <taxon>Chelicerata</taxon>
        <taxon>Arachnida</taxon>
        <taxon>Acari</taxon>
        <taxon>Parasitiformes</taxon>
        <taxon>Ixodida</taxon>
        <taxon>Ixodoidea</taxon>
        <taxon>Ixodidae</taxon>
        <taxon>Haemaphysalinae</taxon>
        <taxon>Haemaphysalis</taxon>
    </lineage>
</organism>
<evidence type="ECO:0000259" key="1">
    <source>
        <dbReference type="Pfam" id="PF11838"/>
    </source>
</evidence>
<evidence type="ECO:0000313" key="2">
    <source>
        <dbReference type="EMBL" id="KAH9369046.1"/>
    </source>
</evidence>
<gene>
    <name evidence="2" type="ORF">HPB48_002608</name>
</gene>